<protein>
    <submittedName>
        <fullName evidence="7">Radical SAM protein</fullName>
    </submittedName>
</protein>
<accession>A0ABS5RZ49</accession>
<dbReference type="SFLD" id="SFLDS00029">
    <property type="entry name" value="Radical_SAM"/>
    <property type="match status" value="1"/>
</dbReference>
<keyword evidence="4" id="KW-0408">Iron</keyword>
<dbReference type="RefSeq" id="WP_213985154.1">
    <property type="nucleotide sequence ID" value="NZ_JAFMNX010000003.1"/>
</dbReference>
<dbReference type="EMBL" id="JAFMNX010000003">
    <property type="protein sequence ID" value="MBS9721499.1"/>
    <property type="molecule type" value="Genomic_DNA"/>
</dbReference>
<reference evidence="7 8" key="1">
    <citation type="submission" date="2021-03" db="EMBL/GenBank/DDBJ databases">
        <title>Tianweitania aestuarii sp. nov., isolated from a tidal flat.</title>
        <authorList>
            <person name="Park S."/>
            <person name="Yoon J.-H."/>
        </authorList>
    </citation>
    <scope>NUCLEOTIDE SEQUENCE [LARGE SCALE GENOMIC DNA]</scope>
    <source>
        <strain evidence="7 8">BSSL-BM11</strain>
    </source>
</reference>
<dbReference type="CDD" id="cd01335">
    <property type="entry name" value="Radical_SAM"/>
    <property type="match status" value="1"/>
</dbReference>
<evidence type="ECO:0000256" key="4">
    <source>
        <dbReference type="ARBA" id="ARBA00023004"/>
    </source>
</evidence>
<dbReference type="Gene3D" id="3.80.30.20">
    <property type="entry name" value="tm_1862 like domain"/>
    <property type="match status" value="1"/>
</dbReference>
<gene>
    <name evidence="7" type="ORF">JYU29_12475</name>
</gene>
<evidence type="ECO:0000256" key="2">
    <source>
        <dbReference type="ARBA" id="ARBA00022691"/>
    </source>
</evidence>
<evidence type="ECO:0000256" key="3">
    <source>
        <dbReference type="ARBA" id="ARBA00022723"/>
    </source>
</evidence>
<keyword evidence="3" id="KW-0479">Metal-binding</keyword>
<keyword evidence="5" id="KW-0411">Iron-sulfur</keyword>
<dbReference type="InterPro" id="IPR007197">
    <property type="entry name" value="rSAM"/>
</dbReference>
<keyword evidence="2" id="KW-0949">S-adenosyl-L-methionine</keyword>
<comment type="caution">
    <text evidence="7">The sequence shown here is derived from an EMBL/GenBank/DDBJ whole genome shotgun (WGS) entry which is preliminary data.</text>
</comment>
<sequence length="474" mass="51880">MTRSRAVTFVSAGMLAPKKRDHALARRQLYLNYGALSLATKLQLAGHDVMLVHGEHRPPVEVLRQLKDNGRFPSIYPLMVSIPSFYALPWAQEFCRLAKAADPDCRIVVGGRWVVGPDPHWLKLRLPQADVLAPGLSESVIECLLTGTPILGRVAEPTPGFTLNHLLVSGHQRYQPSIEASRGCGMGCVFCEERDIPVEKLGSAASIAASMALVAEQYAGGEIRPYLQSSMFMPNVRWATALAESVDQVGVSINWRTETRVDAMTPKTLATLAHAGLKVIDLGLETASPRQILAMQKSLDVDRYLRRASELLDACRKYGVMAKVNVLLYAGETHETLAETTAWLDNNSGSITGVSVGPVIAYGPPKSADVLLSDWAALGARPVDPNAAAASGITTMHLSDDFPAEAAEAESLRLSRRYMDESTYFALKSFSYYPRDYSRTDFDRDVDASDRASLPFRFSTPKTDNNFRANHTPA</sequence>
<evidence type="ECO:0000259" key="6">
    <source>
        <dbReference type="SMART" id="SM00729"/>
    </source>
</evidence>
<evidence type="ECO:0000313" key="8">
    <source>
        <dbReference type="Proteomes" id="UP001297272"/>
    </source>
</evidence>
<keyword evidence="8" id="KW-1185">Reference proteome</keyword>
<dbReference type="Proteomes" id="UP001297272">
    <property type="component" value="Unassembled WGS sequence"/>
</dbReference>
<dbReference type="PANTHER" id="PTHR43409:SF16">
    <property type="entry name" value="SLR0320 PROTEIN"/>
    <property type="match status" value="1"/>
</dbReference>
<comment type="cofactor">
    <cofactor evidence="1">
        <name>[4Fe-4S] cluster</name>
        <dbReference type="ChEBI" id="CHEBI:49883"/>
    </cofactor>
</comment>
<dbReference type="SFLD" id="SFLDG01082">
    <property type="entry name" value="B12-binding_domain_containing"/>
    <property type="match status" value="1"/>
</dbReference>
<feature type="domain" description="Elp3/MiaA/NifB-like radical SAM core" evidence="6">
    <location>
        <begin position="174"/>
        <end position="384"/>
    </location>
</feature>
<evidence type="ECO:0000313" key="7">
    <source>
        <dbReference type="EMBL" id="MBS9721499.1"/>
    </source>
</evidence>
<dbReference type="SMART" id="SM00729">
    <property type="entry name" value="Elp3"/>
    <property type="match status" value="1"/>
</dbReference>
<dbReference type="Pfam" id="PF04055">
    <property type="entry name" value="Radical_SAM"/>
    <property type="match status" value="1"/>
</dbReference>
<dbReference type="SUPFAM" id="SSF102114">
    <property type="entry name" value="Radical SAM enzymes"/>
    <property type="match status" value="1"/>
</dbReference>
<dbReference type="PANTHER" id="PTHR43409">
    <property type="entry name" value="ANAEROBIC MAGNESIUM-PROTOPORPHYRIN IX MONOMETHYL ESTER CYCLASE-RELATED"/>
    <property type="match status" value="1"/>
</dbReference>
<dbReference type="InterPro" id="IPR006638">
    <property type="entry name" value="Elp3/MiaA/NifB-like_rSAM"/>
</dbReference>
<dbReference type="InterPro" id="IPR023404">
    <property type="entry name" value="rSAM_horseshoe"/>
</dbReference>
<dbReference type="InterPro" id="IPR051198">
    <property type="entry name" value="BchE-like"/>
</dbReference>
<organism evidence="7 8">
    <name type="scientific">Tianweitania aestuarii</name>
    <dbReference type="NCBI Taxonomy" id="2814886"/>
    <lineage>
        <taxon>Bacteria</taxon>
        <taxon>Pseudomonadati</taxon>
        <taxon>Pseudomonadota</taxon>
        <taxon>Alphaproteobacteria</taxon>
        <taxon>Hyphomicrobiales</taxon>
        <taxon>Phyllobacteriaceae</taxon>
        <taxon>Tianweitania</taxon>
    </lineage>
</organism>
<evidence type="ECO:0000256" key="5">
    <source>
        <dbReference type="ARBA" id="ARBA00023014"/>
    </source>
</evidence>
<evidence type="ECO:0000256" key="1">
    <source>
        <dbReference type="ARBA" id="ARBA00001966"/>
    </source>
</evidence>
<proteinExistence type="predicted"/>
<name>A0ABS5RZ49_9HYPH</name>
<dbReference type="InterPro" id="IPR058240">
    <property type="entry name" value="rSAM_sf"/>
</dbReference>